<keyword evidence="5" id="KW-1185">Reference proteome</keyword>
<feature type="domain" description="Fibronectin type III-like" evidence="3">
    <location>
        <begin position="622"/>
        <end position="694"/>
    </location>
</feature>
<dbReference type="Gene3D" id="3.40.50.1700">
    <property type="entry name" value="Glycoside hydrolase family 3 C-terminal domain"/>
    <property type="match status" value="1"/>
</dbReference>
<dbReference type="InterPro" id="IPR036881">
    <property type="entry name" value="Glyco_hydro_3_C_sf"/>
</dbReference>
<dbReference type="Pfam" id="PF01915">
    <property type="entry name" value="Glyco_hydro_3_C"/>
    <property type="match status" value="1"/>
</dbReference>
<evidence type="ECO:0000256" key="1">
    <source>
        <dbReference type="ARBA" id="ARBA00005336"/>
    </source>
</evidence>
<gene>
    <name evidence="4" type="ORF">E1750_17010</name>
</gene>
<evidence type="ECO:0000313" key="4">
    <source>
        <dbReference type="EMBL" id="QBN20418.1"/>
    </source>
</evidence>
<dbReference type="InterPro" id="IPR002772">
    <property type="entry name" value="Glyco_hydro_3_C"/>
</dbReference>
<dbReference type="RefSeq" id="WP_133277918.1">
    <property type="nucleotide sequence ID" value="NZ_CP037933.1"/>
</dbReference>
<name>A0A4P6YDM6_9FLAO</name>
<dbReference type="PRINTS" id="PR00133">
    <property type="entry name" value="GLHYDRLASE3"/>
</dbReference>
<dbReference type="AlphaFoldDB" id="A0A4P6YDM6"/>
<dbReference type="InterPro" id="IPR036962">
    <property type="entry name" value="Glyco_hydro_3_N_sf"/>
</dbReference>
<reference evidence="5" key="1">
    <citation type="submission" date="2019-03" db="EMBL/GenBank/DDBJ databases">
        <title>Flavobacterium sp.</title>
        <authorList>
            <person name="Kim H."/>
        </authorList>
    </citation>
    <scope>NUCLEOTIDE SEQUENCE [LARGE SCALE GENOMIC DNA]</scope>
    <source>
        <strain evidence="5">GS13</strain>
    </source>
</reference>
<dbReference type="SMART" id="SM01217">
    <property type="entry name" value="Fn3_like"/>
    <property type="match status" value="1"/>
</dbReference>
<dbReference type="OrthoDB" id="9805821at2"/>
<proteinExistence type="inferred from homology"/>
<dbReference type="SUPFAM" id="SSF52279">
    <property type="entry name" value="Beta-D-glucan exohydrolase, C-terminal domain"/>
    <property type="match status" value="1"/>
</dbReference>
<dbReference type="InterPro" id="IPR013783">
    <property type="entry name" value="Ig-like_fold"/>
</dbReference>
<dbReference type="Pfam" id="PF14310">
    <property type="entry name" value="Fn3-like"/>
    <property type="match status" value="1"/>
</dbReference>
<protein>
    <submittedName>
        <fullName evidence="4">Glycosyl hydrolase</fullName>
    </submittedName>
</protein>
<comment type="similarity">
    <text evidence="1">Belongs to the glycosyl hydrolase 3 family.</text>
</comment>
<dbReference type="PANTHER" id="PTHR42715">
    <property type="entry name" value="BETA-GLUCOSIDASE"/>
    <property type="match status" value="1"/>
</dbReference>
<dbReference type="PANTHER" id="PTHR42715:SF10">
    <property type="entry name" value="BETA-GLUCOSIDASE"/>
    <property type="match status" value="1"/>
</dbReference>
<dbReference type="InterPro" id="IPR017853">
    <property type="entry name" value="GH"/>
</dbReference>
<dbReference type="GO" id="GO:0004553">
    <property type="term" value="F:hydrolase activity, hydrolyzing O-glycosyl compounds"/>
    <property type="evidence" value="ECO:0007669"/>
    <property type="project" value="InterPro"/>
</dbReference>
<evidence type="ECO:0000313" key="5">
    <source>
        <dbReference type="Proteomes" id="UP000291124"/>
    </source>
</evidence>
<dbReference type="Gene3D" id="3.20.20.300">
    <property type="entry name" value="Glycoside hydrolase, family 3, N-terminal domain"/>
    <property type="match status" value="1"/>
</dbReference>
<evidence type="ECO:0000259" key="3">
    <source>
        <dbReference type="SMART" id="SM01217"/>
    </source>
</evidence>
<dbReference type="KEGG" id="fnk:E1750_17010"/>
<accession>A0A4P6YDM6</accession>
<dbReference type="Gene3D" id="2.60.40.10">
    <property type="entry name" value="Immunoglobulins"/>
    <property type="match status" value="2"/>
</dbReference>
<sequence>MKKIFCSLYLQVFVLTILSLQSYVSFAQSVETINPLEKRLDEMLAKMTTQEKIEQLYYLTDGNKRLNIPQFTGSDGPHGIGNNAKGFSSFPVTIAMAATWDPNLITRVGRAISEEQAARGKDRIAGPTLDMLIDPRIGRAPETIGEDPFLGGRISAAFILGQNTTSVFGSVKHYNLNTYEINRRTNDYLSDQRSLVELWGLHWKRAIQFGGAMSVMCAYNWVNGDKCAENKYMIKTLLRDHWGFDYYTMSDWGGFKETGKALIAELDFCEGNDLYIKELPDGVKNGLYDINLVDRATRNILRTKIISGMMDGVPVVPQSMIDSKEHRELVYESGLKGLVLLKNEKNILPLNKNQVKSIALIGPNVAELPLDGNSSSKVIPSYQISVEKGIKTILGEEKVVYARGCNINDTDKTQFSAAIEAAKKSEYVVFVAGLDKTVEGEGYFINKEADENGGGVLSRPDRPSQTVLLPGMQNELINEIAKVNPNIILVVISGGTCSVTPVLKNVKGLLYAFYPGQEGGRAIADVLFGNYNPSGKLPATIPKDDSQIIPISTDFKNMVSKGVGYRWFDSQKLTPEFAFGAGISYTTFEYSNIKINKPKAKVGELIEVSFDLKNTGKIAGEEVAQLYLSTGTILPALAMPIKQLRGFQKTALNPGESKRITLKLTPEELYVYNEQTNSYQVPQGDYIVQVGGASDKLLLKASFSLAAASPKPDLQVVNIRTMPVFPEVGEPLVFMVSLINNGTGETKIGDDHIIRFYVDGKEVAHYYSKSITIPVGGMEQACAQGSNNVNWTATAGKFNITAKVEVAKSDDLIKENNSCEGQLTIPNGKVIPTEIAKFIQ</sequence>
<evidence type="ECO:0000256" key="2">
    <source>
        <dbReference type="ARBA" id="ARBA00022801"/>
    </source>
</evidence>
<dbReference type="Proteomes" id="UP000291124">
    <property type="component" value="Chromosome"/>
</dbReference>
<dbReference type="InterPro" id="IPR026891">
    <property type="entry name" value="Fn3-like"/>
</dbReference>
<dbReference type="InterPro" id="IPR050288">
    <property type="entry name" value="Cellulose_deg_GH3"/>
</dbReference>
<organism evidence="4 5">
    <name type="scientific">Flavobacterium nackdongense</name>
    <dbReference type="NCBI Taxonomy" id="2547394"/>
    <lineage>
        <taxon>Bacteria</taxon>
        <taxon>Pseudomonadati</taxon>
        <taxon>Bacteroidota</taxon>
        <taxon>Flavobacteriia</taxon>
        <taxon>Flavobacteriales</taxon>
        <taxon>Flavobacteriaceae</taxon>
        <taxon>Flavobacterium</taxon>
    </lineage>
</organism>
<dbReference type="InterPro" id="IPR001764">
    <property type="entry name" value="Glyco_hydro_3_N"/>
</dbReference>
<dbReference type="GO" id="GO:0005975">
    <property type="term" value="P:carbohydrate metabolic process"/>
    <property type="evidence" value="ECO:0007669"/>
    <property type="project" value="InterPro"/>
</dbReference>
<dbReference type="Pfam" id="PF00933">
    <property type="entry name" value="Glyco_hydro_3"/>
    <property type="match status" value="1"/>
</dbReference>
<keyword evidence="2 4" id="KW-0378">Hydrolase</keyword>
<dbReference type="SUPFAM" id="SSF51445">
    <property type="entry name" value="(Trans)glycosidases"/>
    <property type="match status" value="1"/>
</dbReference>
<dbReference type="EMBL" id="CP037933">
    <property type="protein sequence ID" value="QBN20418.1"/>
    <property type="molecule type" value="Genomic_DNA"/>
</dbReference>